<feature type="compositionally biased region" description="Polar residues" evidence="1">
    <location>
        <begin position="544"/>
        <end position="562"/>
    </location>
</feature>
<feature type="region of interest" description="Disordered" evidence="1">
    <location>
        <begin position="532"/>
        <end position="562"/>
    </location>
</feature>
<gene>
    <name evidence="4" type="ORF">AOQ84DRAFT_150653</name>
</gene>
<dbReference type="SMART" id="SM00240">
    <property type="entry name" value="FHA"/>
    <property type="match status" value="1"/>
</dbReference>
<feature type="compositionally biased region" description="Acidic residues" evidence="1">
    <location>
        <begin position="366"/>
        <end position="383"/>
    </location>
</feature>
<dbReference type="Gene3D" id="2.60.200.20">
    <property type="match status" value="1"/>
</dbReference>
<dbReference type="Proteomes" id="UP000250140">
    <property type="component" value="Unassembled WGS sequence"/>
</dbReference>
<evidence type="ECO:0000313" key="4">
    <source>
        <dbReference type="EMBL" id="OCL03354.1"/>
    </source>
</evidence>
<name>A0A8E2ER93_9PEZI</name>
<dbReference type="SUPFAM" id="SSF49879">
    <property type="entry name" value="SMAD/FHA domain"/>
    <property type="match status" value="1"/>
</dbReference>
<evidence type="ECO:0000259" key="3">
    <source>
        <dbReference type="PROSITE" id="PS50006"/>
    </source>
</evidence>
<keyword evidence="2" id="KW-0472">Membrane</keyword>
<evidence type="ECO:0000313" key="5">
    <source>
        <dbReference type="Proteomes" id="UP000250140"/>
    </source>
</evidence>
<feature type="compositionally biased region" description="Acidic residues" evidence="1">
    <location>
        <begin position="155"/>
        <end position="168"/>
    </location>
</feature>
<feature type="compositionally biased region" description="Low complexity" evidence="1">
    <location>
        <begin position="400"/>
        <end position="418"/>
    </location>
</feature>
<feature type="compositionally biased region" description="Polar residues" evidence="1">
    <location>
        <begin position="731"/>
        <end position="742"/>
    </location>
</feature>
<organism evidence="4 5">
    <name type="scientific">Glonium stellatum</name>
    <dbReference type="NCBI Taxonomy" id="574774"/>
    <lineage>
        <taxon>Eukaryota</taxon>
        <taxon>Fungi</taxon>
        <taxon>Dikarya</taxon>
        <taxon>Ascomycota</taxon>
        <taxon>Pezizomycotina</taxon>
        <taxon>Dothideomycetes</taxon>
        <taxon>Pleosporomycetidae</taxon>
        <taxon>Gloniales</taxon>
        <taxon>Gloniaceae</taxon>
        <taxon>Glonium</taxon>
    </lineage>
</organism>
<reference evidence="4 5" key="1">
    <citation type="journal article" date="2016" name="Nat. Commun.">
        <title>Ectomycorrhizal ecology is imprinted in the genome of the dominant symbiotic fungus Cenococcum geophilum.</title>
        <authorList>
            <consortium name="DOE Joint Genome Institute"/>
            <person name="Peter M."/>
            <person name="Kohler A."/>
            <person name="Ohm R.A."/>
            <person name="Kuo A."/>
            <person name="Krutzmann J."/>
            <person name="Morin E."/>
            <person name="Arend M."/>
            <person name="Barry K.W."/>
            <person name="Binder M."/>
            <person name="Choi C."/>
            <person name="Clum A."/>
            <person name="Copeland A."/>
            <person name="Grisel N."/>
            <person name="Haridas S."/>
            <person name="Kipfer T."/>
            <person name="LaButti K."/>
            <person name="Lindquist E."/>
            <person name="Lipzen A."/>
            <person name="Maire R."/>
            <person name="Meier B."/>
            <person name="Mihaltcheva S."/>
            <person name="Molinier V."/>
            <person name="Murat C."/>
            <person name="Poggeler S."/>
            <person name="Quandt C.A."/>
            <person name="Sperisen C."/>
            <person name="Tritt A."/>
            <person name="Tisserant E."/>
            <person name="Crous P.W."/>
            <person name="Henrissat B."/>
            <person name="Nehls U."/>
            <person name="Egli S."/>
            <person name="Spatafora J.W."/>
            <person name="Grigoriev I.V."/>
            <person name="Martin F.M."/>
        </authorList>
    </citation>
    <scope>NUCLEOTIDE SEQUENCE [LARGE SCALE GENOMIC DNA]</scope>
    <source>
        <strain evidence="4 5">CBS 207.34</strain>
    </source>
</reference>
<keyword evidence="5" id="KW-1185">Reference proteome</keyword>
<keyword evidence="2" id="KW-1133">Transmembrane helix</keyword>
<evidence type="ECO:0000256" key="2">
    <source>
        <dbReference type="SAM" id="Phobius"/>
    </source>
</evidence>
<dbReference type="EMBL" id="KV750756">
    <property type="protein sequence ID" value="OCL03354.1"/>
    <property type="molecule type" value="Genomic_DNA"/>
</dbReference>
<feature type="compositionally biased region" description="Acidic residues" evidence="1">
    <location>
        <begin position="427"/>
        <end position="441"/>
    </location>
</feature>
<dbReference type="GO" id="GO:0005737">
    <property type="term" value="C:cytoplasm"/>
    <property type="evidence" value="ECO:0007669"/>
    <property type="project" value="TreeGrafter"/>
</dbReference>
<feature type="compositionally biased region" description="Polar residues" evidence="1">
    <location>
        <begin position="662"/>
        <end position="673"/>
    </location>
</feature>
<feature type="compositionally biased region" description="Pro residues" evidence="1">
    <location>
        <begin position="470"/>
        <end position="481"/>
    </location>
</feature>
<feature type="compositionally biased region" description="Basic and acidic residues" evidence="1">
    <location>
        <begin position="442"/>
        <end position="457"/>
    </location>
</feature>
<feature type="region of interest" description="Disordered" evidence="1">
    <location>
        <begin position="272"/>
        <end position="481"/>
    </location>
</feature>
<feature type="region of interest" description="Disordered" evidence="1">
    <location>
        <begin position="653"/>
        <end position="673"/>
    </location>
</feature>
<feature type="domain" description="FHA" evidence="3">
    <location>
        <begin position="33"/>
        <end position="96"/>
    </location>
</feature>
<feature type="compositionally biased region" description="Polar residues" evidence="1">
    <location>
        <begin position="322"/>
        <end position="336"/>
    </location>
</feature>
<feature type="compositionally biased region" description="Polar residues" evidence="1">
    <location>
        <begin position="278"/>
        <end position="287"/>
    </location>
</feature>
<dbReference type="PANTHER" id="PTHR15715:SF37">
    <property type="entry name" value="LD47843P"/>
    <property type="match status" value="1"/>
</dbReference>
<accession>A0A8E2ER93</accession>
<sequence>MSPSDSLEVTLRPIDSRDEFTERKIILKPNSKISIGRASKNAYKNLRSSPNNAFIDSPVVSRDHAIISANSSCGIPTVYIKDSGSMHGTLVNKVRLEKSKEHQLKNGDVLQFGTDVHRDNETFIAQKFRFESRPTVSSATEEPTVSRTYSVPEADTSDEEEESEDDSSIAEASDHESLSSLPEKPSSSSEELKCTSSPTSRFSDVVTCGMTSVSEVDRLGSQSNPVNITDDNEVTTQTKVIFIDIEDEEEPALKPQSCSMPKNKSEIDDISLAEANGDKSTITTTGEKANDSKDFSAANDTLSDYHEDDDSDAECGHDSERMASTSPRSYRFQSYMDNLEDESDYEEHRSIASDISQEDMPRSVDVELDYDSEASEMEAEVEETASHAAPFENPDETNRENSGMSENSLNNSSELGTEFDIASLASDELEDCASESSDDEADATRRKMIEMLNDVHQKNGGTSSISTTVKPPPGLLSPPNPSLAPFNNVPKTATGASAPNVPPSFSQIVHANRSSTVSMSLRNIMVNEKDQATDPCVVSKEPTNKASNESPINRSAPANSWNSPKNFDMKHVDLGHMEFFDNMFEQPFPGTCRPAAPKPVPWSGDSVRDNIDVSCVPCSFTRDGSFLAWNEPPNTSPARFNYPTLPYSDFAIHPQPGDRSIPDNSSSFNRPTYDSNYPQRSAKPFNPYLGSSLPHSAPAYPRSDAVSTSSGTPAGFHKWSSDRKSGDLISPYQTVKPPSSETIVKVPTPSPQPFGEVPKPKTGMSIPEIVEDNSLQSASPQVSHKRKADTMEHEDEEAIAVDIPSTPQQETSNELLREGSEAATTIQLVALEPPQKKMRLQFAATAMAGAVVGGLTMLATLISLPDTFFQ</sequence>
<protein>
    <recommendedName>
        <fullName evidence="3">FHA domain-containing protein</fullName>
    </recommendedName>
</protein>
<feature type="region of interest" description="Disordered" evidence="1">
    <location>
        <begin position="132"/>
        <end position="206"/>
    </location>
</feature>
<dbReference type="InterPro" id="IPR051176">
    <property type="entry name" value="Cent_Immune-Sig_Mod"/>
</dbReference>
<feature type="region of interest" description="Disordered" evidence="1">
    <location>
        <begin position="696"/>
        <end position="759"/>
    </location>
</feature>
<feature type="transmembrane region" description="Helical" evidence="2">
    <location>
        <begin position="842"/>
        <end position="864"/>
    </location>
</feature>
<feature type="compositionally biased region" description="Polar residues" evidence="1">
    <location>
        <begin position="134"/>
        <end position="149"/>
    </location>
</feature>
<dbReference type="Pfam" id="PF00498">
    <property type="entry name" value="FHA"/>
    <property type="match status" value="1"/>
</dbReference>
<dbReference type="PROSITE" id="PS50006">
    <property type="entry name" value="FHA_DOMAIN"/>
    <property type="match status" value="1"/>
</dbReference>
<dbReference type="PANTHER" id="PTHR15715">
    <property type="entry name" value="CENTROSOMAL PROTEIN OF 170 KDA"/>
    <property type="match status" value="1"/>
</dbReference>
<dbReference type="OrthoDB" id="4096268at2759"/>
<dbReference type="InterPro" id="IPR008984">
    <property type="entry name" value="SMAD_FHA_dom_sf"/>
</dbReference>
<evidence type="ECO:0000256" key="1">
    <source>
        <dbReference type="SAM" id="MobiDB-lite"/>
    </source>
</evidence>
<dbReference type="InterPro" id="IPR000253">
    <property type="entry name" value="FHA_dom"/>
</dbReference>
<keyword evidence="2" id="KW-0812">Transmembrane</keyword>
<feature type="compositionally biased region" description="Polar residues" evidence="1">
    <location>
        <begin position="459"/>
        <end position="469"/>
    </location>
</feature>
<proteinExistence type="predicted"/>
<dbReference type="AlphaFoldDB" id="A0A8E2ER93"/>
<feature type="compositionally biased region" description="Low complexity" evidence="1">
    <location>
        <begin position="178"/>
        <end position="189"/>
    </location>
</feature>